<comment type="caution">
    <text evidence="2">The sequence shown here is derived from an EMBL/GenBank/DDBJ whole genome shotgun (WGS) entry which is preliminary data.</text>
</comment>
<feature type="region of interest" description="Disordered" evidence="1">
    <location>
        <begin position="78"/>
        <end position="101"/>
    </location>
</feature>
<feature type="compositionally biased region" description="Polar residues" evidence="1">
    <location>
        <begin position="78"/>
        <end position="88"/>
    </location>
</feature>
<gene>
    <name evidence="2" type="ORF">FZD51_01445</name>
</gene>
<dbReference type="RefSeq" id="WP_148973112.1">
    <property type="nucleotide sequence ID" value="NZ_VTER01000001.1"/>
</dbReference>
<evidence type="ECO:0000313" key="3">
    <source>
        <dbReference type="Proteomes" id="UP000322139"/>
    </source>
</evidence>
<sequence>MQLDEKALITILGKLNGRLADMEGRLKELEKEKSSGHNIHLEINEVNIESFQLDQLSYFLDRIDVKSLSGMMNLGNSFYTPANKQKPQTGKKGNAKGTKAAEKNSDYAGIRILVNGKETPYALESTTGTEEL</sequence>
<dbReference type="EMBL" id="VTER01000001">
    <property type="protein sequence ID" value="TYS52132.1"/>
    <property type="molecule type" value="Genomic_DNA"/>
</dbReference>
<accession>A0A5D4RRH7</accession>
<organism evidence="2 3">
    <name type="scientific">Bacillus infantis</name>
    <dbReference type="NCBI Taxonomy" id="324767"/>
    <lineage>
        <taxon>Bacteria</taxon>
        <taxon>Bacillati</taxon>
        <taxon>Bacillota</taxon>
        <taxon>Bacilli</taxon>
        <taxon>Bacillales</taxon>
        <taxon>Bacillaceae</taxon>
        <taxon>Bacillus</taxon>
    </lineage>
</organism>
<protein>
    <submittedName>
        <fullName evidence="2">Uncharacterized protein</fullName>
    </submittedName>
</protein>
<dbReference type="Proteomes" id="UP000322139">
    <property type="component" value="Unassembled WGS sequence"/>
</dbReference>
<reference evidence="2 3" key="1">
    <citation type="submission" date="2019-08" db="EMBL/GenBank/DDBJ databases">
        <title>Bacillus genomes from the desert of Cuatro Cienegas, Coahuila.</title>
        <authorList>
            <person name="Olmedo-Alvarez G."/>
        </authorList>
    </citation>
    <scope>NUCLEOTIDE SEQUENCE [LARGE SCALE GENOMIC DNA]</scope>
    <source>
        <strain evidence="2 3">CH446_14T</strain>
    </source>
</reference>
<name>A0A5D4RRH7_9BACI</name>
<proteinExistence type="predicted"/>
<dbReference type="AlphaFoldDB" id="A0A5D4RRH7"/>
<evidence type="ECO:0000313" key="2">
    <source>
        <dbReference type="EMBL" id="TYS52132.1"/>
    </source>
</evidence>
<evidence type="ECO:0000256" key="1">
    <source>
        <dbReference type="SAM" id="MobiDB-lite"/>
    </source>
</evidence>